<keyword evidence="2" id="KW-1185">Reference proteome</keyword>
<dbReference type="RefSeq" id="WP_237870990.1">
    <property type="nucleotide sequence ID" value="NZ_JAKLTR010000005.1"/>
</dbReference>
<protein>
    <submittedName>
        <fullName evidence="1">Glycosyl transferase</fullName>
    </submittedName>
</protein>
<accession>A0ABS9KQA4</accession>
<gene>
    <name evidence="1" type="ORF">LZZ85_09465</name>
</gene>
<proteinExistence type="predicted"/>
<dbReference type="GO" id="GO:0016740">
    <property type="term" value="F:transferase activity"/>
    <property type="evidence" value="ECO:0007669"/>
    <property type="project" value="UniProtKB-KW"/>
</dbReference>
<keyword evidence="1" id="KW-0808">Transferase</keyword>
<reference evidence="1" key="1">
    <citation type="submission" date="2022-01" db="EMBL/GenBank/DDBJ databases">
        <authorList>
            <person name="Jo J.-H."/>
            <person name="Im W.-T."/>
        </authorList>
    </citation>
    <scope>NUCLEOTIDE SEQUENCE</scope>
    <source>
        <strain evidence="1">NA20</strain>
    </source>
</reference>
<comment type="caution">
    <text evidence="1">The sequence shown here is derived from an EMBL/GenBank/DDBJ whole genome shotgun (WGS) entry which is preliminary data.</text>
</comment>
<dbReference type="Gene3D" id="3.40.50.2000">
    <property type="entry name" value="Glycogen Phosphorylase B"/>
    <property type="match status" value="1"/>
</dbReference>
<name>A0ABS9KQA4_9BACT</name>
<evidence type="ECO:0000313" key="1">
    <source>
        <dbReference type="EMBL" id="MCG2614509.1"/>
    </source>
</evidence>
<dbReference type="EMBL" id="JAKLTR010000005">
    <property type="protein sequence ID" value="MCG2614509.1"/>
    <property type="molecule type" value="Genomic_DNA"/>
</dbReference>
<dbReference type="Pfam" id="PF13528">
    <property type="entry name" value="Glyco_trans_1_3"/>
    <property type="match status" value="1"/>
</dbReference>
<dbReference type="Proteomes" id="UP001165367">
    <property type="component" value="Unassembled WGS sequence"/>
</dbReference>
<sequence>MNILYAIQATGNGHISRAMELLPFLKEYGNVDIFLSGGNSHLALDAPIKYRSKGLSLYYNCTGGLDYWQILKGIHPMRIRNEIRDLPVEKYDLVLNDFDYITSAACAKKKIPSINYGHQASFQSVRTPRPSAKNSTGEWVLRNYARASHYVGLHFKAYDNFIFTPVVKQSIIDASPTDKGYITVYLPSYCEPQLIEIFSAFNDLQFDVFCGQIAEPKQVGNLRMLPVNKKLFNESLIHCTGLITGGGFETPAEALHLGKKIISIPIRSQYEQQCNGAALQEMGIRVLKTIDHTFKDHVEDWINNDRHLQMDYSKSISQSLEYLFGLGVEKAKAELLEVA</sequence>
<organism evidence="1 2">
    <name type="scientific">Terrimonas ginsenosidimutans</name>
    <dbReference type="NCBI Taxonomy" id="2908004"/>
    <lineage>
        <taxon>Bacteria</taxon>
        <taxon>Pseudomonadati</taxon>
        <taxon>Bacteroidota</taxon>
        <taxon>Chitinophagia</taxon>
        <taxon>Chitinophagales</taxon>
        <taxon>Chitinophagaceae</taxon>
        <taxon>Terrimonas</taxon>
    </lineage>
</organism>
<evidence type="ECO:0000313" key="2">
    <source>
        <dbReference type="Proteomes" id="UP001165367"/>
    </source>
</evidence>